<dbReference type="Proteomes" id="UP000013941">
    <property type="component" value="Chromosome"/>
</dbReference>
<evidence type="ECO:0000256" key="2">
    <source>
        <dbReference type="SAM" id="Phobius"/>
    </source>
</evidence>
<feature type="transmembrane region" description="Helical" evidence="2">
    <location>
        <begin position="12"/>
        <end position="30"/>
    </location>
</feature>
<gene>
    <name evidence="3" type="ORF">SLY_1094</name>
</gene>
<feature type="region of interest" description="Disordered" evidence="1">
    <location>
        <begin position="50"/>
        <end position="83"/>
    </location>
</feature>
<evidence type="ECO:0000313" key="4">
    <source>
        <dbReference type="Proteomes" id="UP000013941"/>
    </source>
</evidence>
<organism evidence="3 4">
    <name type="scientific">Strawberry lethal yellows phytoplasma (CPA) str. NZSb11</name>
    <dbReference type="NCBI Taxonomy" id="980422"/>
    <lineage>
        <taxon>Bacteria</taxon>
        <taxon>Bacillati</taxon>
        <taxon>Mycoplasmatota</taxon>
        <taxon>Mollicutes</taxon>
        <taxon>Acholeplasmatales</taxon>
        <taxon>Acholeplasmataceae</taxon>
        <taxon>Candidatus Phytoplasma</taxon>
        <taxon>16SrXII (Stolbur group)</taxon>
    </lineage>
</organism>
<reference evidence="3 4" key="1">
    <citation type="journal article" date="2013" name="BMC Genomics">
        <title>Comparison of the complete genome sequence of two closely related isolates of 'Candidatus Phytoplasma australiense' reveals genome plasticity.</title>
        <authorList>
            <person name="Andersen M.T."/>
            <person name="Liefting L.W."/>
            <person name="Havukkala I."/>
            <person name="Beever R.E."/>
        </authorList>
    </citation>
    <scope>NUCLEOTIDE SEQUENCE [LARGE SCALE GENOMIC DNA]</scope>
    <source>
        <strain evidence="3 4">NZSb11</strain>
    </source>
</reference>
<proteinExistence type="predicted"/>
<name>R4RNQ1_PHYAS</name>
<accession>R4RNQ1</accession>
<sequence length="83" mass="9696">MKRRKKMNDLNFAIGFIVGALFTTSLMFIIKKIFFNFLPLPEINNKSETQKEIKTNKSSSILPKPNNESKEKDDLENYKKINN</sequence>
<keyword evidence="2" id="KW-0472">Membrane</keyword>
<dbReference type="KEGG" id="nzs:SLY_1094"/>
<dbReference type="AlphaFoldDB" id="R4RNQ1"/>
<keyword evidence="2" id="KW-0812">Transmembrane</keyword>
<protein>
    <submittedName>
        <fullName evidence="3">Uncharacterized protein</fullName>
    </submittedName>
</protein>
<keyword evidence="4" id="KW-1185">Reference proteome</keyword>
<feature type="compositionally biased region" description="Basic and acidic residues" evidence="1">
    <location>
        <begin position="67"/>
        <end position="83"/>
    </location>
</feature>
<evidence type="ECO:0000313" key="3">
    <source>
        <dbReference type="EMBL" id="AGL91000.1"/>
    </source>
</evidence>
<keyword evidence="2" id="KW-1133">Transmembrane helix</keyword>
<dbReference type="HOGENOM" id="CLU_185809_0_0_14"/>
<dbReference type="PATRIC" id="fig|980422.3.peg.1006"/>
<evidence type="ECO:0000256" key="1">
    <source>
        <dbReference type="SAM" id="MobiDB-lite"/>
    </source>
</evidence>
<dbReference type="EMBL" id="CP002548">
    <property type="protein sequence ID" value="AGL91000.1"/>
    <property type="molecule type" value="Genomic_DNA"/>
</dbReference>